<feature type="compositionally biased region" description="Low complexity" evidence="1">
    <location>
        <begin position="251"/>
        <end position="282"/>
    </location>
</feature>
<reference evidence="3" key="1">
    <citation type="submission" date="2014-08" db="EMBL/GenBank/DDBJ databases">
        <authorList>
            <person name="Sharma Rahul"/>
            <person name="Thines Marco"/>
        </authorList>
    </citation>
    <scope>NUCLEOTIDE SEQUENCE</scope>
</reference>
<sequence length="373" mass="40373">MSSHEDREWNNGPVYRPTFRIPTFVKEVGLAQNELRPSTLPDKETLDRGERVKNIYQSLAATWKNGNSSDAEIQFVKCVRPRPLPVIGTSSSTLPSRVATSVTGDTISASVNSTKSTTSIATRNRSSAQTPVSQWFIRHALATTTPTNQFSLTAPPSSAGAPSQRASLASLIDLPDPGNGPAFVPPPHFHIKPGNKGYDMLKTLGWSGRGLGKIEASAESTPAGATDSEKRRSVVKQDPSDCSTKKRMRKSTSQSFSDFASSSSDESSFDTPPSPPRLSSTSYNARSSGATFPSSRRTLIAPISTTLKSDLLGIRPSSSTGGHHRAITHTARSIKLANRDSALAEGRMGPKATRRKVERERKERLELMARLNR</sequence>
<evidence type="ECO:0000313" key="3">
    <source>
        <dbReference type="EMBL" id="CDZ96735.1"/>
    </source>
</evidence>
<feature type="domain" description="G-patch" evidence="2">
    <location>
        <begin position="193"/>
        <end position="239"/>
    </location>
</feature>
<dbReference type="AlphaFoldDB" id="A0A0F7SF47"/>
<evidence type="ECO:0000256" key="1">
    <source>
        <dbReference type="SAM" id="MobiDB-lite"/>
    </source>
</evidence>
<evidence type="ECO:0000259" key="2">
    <source>
        <dbReference type="PROSITE" id="PS50174"/>
    </source>
</evidence>
<feature type="compositionally biased region" description="Polar residues" evidence="1">
    <location>
        <begin position="283"/>
        <end position="292"/>
    </location>
</feature>
<protein>
    <submittedName>
        <fullName evidence="3">G-patch domain</fullName>
    </submittedName>
</protein>
<proteinExistence type="predicted"/>
<dbReference type="PROSITE" id="PS50174">
    <property type="entry name" value="G_PATCH"/>
    <property type="match status" value="1"/>
</dbReference>
<name>A0A0F7SF47_PHARH</name>
<dbReference type="GO" id="GO:0003676">
    <property type="term" value="F:nucleic acid binding"/>
    <property type="evidence" value="ECO:0007669"/>
    <property type="project" value="InterPro"/>
</dbReference>
<feature type="region of interest" description="Disordered" evidence="1">
    <location>
        <begin position="217"/>
        <end position="292"/>
    </location>
</feature>
<dbReference type="EMBL" id="LN483167">
    <property type="protein sequence ID" value="CDZ96735.1"/>
    <property type="molecule type" value="Genomic_DNA"/>
</dbReference>
<organism evidence="3">
    <name type="scientific">Phaffia rhodozyma</name>
    <name type="common">Yeast</name>
    <name type="synonym">Xanthophyllomyces dendrorhous</name>
    <dbReference type="NCBI Taxonomy" id="264483"/>
    <lineage>
        <taxon>Eukaryota</taxon>
        <taxon>Fungi</taxon>
        <taxon>Dikarya</taxon>
        <taxon>Basidiomycota</taxon>
        <taxon>Agaricomycotina</taxon>
        <taxon>Tremellomycetes</taxon>
        <taxon>Cystofilobasidiales</taxon>
        <taxon>Mrakiaceae</taxon>
        <taxon>Phaffia</taxon>
    </lineage>
</organism>
<accession>A0A0F7SF47</accession>
<dbReference type="InterPro" id="IPR000467">
    <property type="entry name" value="G_patch_dom"/>
</dbReference>